<protein>
    <submittedName>
        <fullName evidence="2">Enamine deaminase RidA, house cleaning of reactive enamine intermediates, YjgF/YER057c/UK114 family</fullName>
    </submittedName>
</protein>
<gene>
    <name evidence="2" type="ORF">SAMN05192534_1028</name>
</gene>
<evidence type="ECO:0000313" key="3">
    <source>
        <dbReference type="Proteomes" id="UP000199163"/>
    </source>
</evidence>
<sequence length="158" mass="17118">MNQETLLAKNNIELPLPPKQSGHYRVTKQVGNLLYVSGITCKWNGETLYQGSVGDTVSLDEGYEAAKVCGLNLLAVLQDALGDLKKVKQVVKLVGYVRCDTSFASLPKVVNGASDLLVEVFGEDGEHTRCAVGVSMLPGQASVECDLIVELHENEKKR</sequence>
<dbReference type="AlphaFoldDB" id="A0A1G8A3R7"/>
<dbReference type="SUPFAM" id="SSF55298">
    <property type="entry name" value="YjgF-like"/>
    <property type="match status" value="1"/>
</dbReference>
<name>A0A1G8A3R7_9BACI</name>
<evidence type="ECO:0000259" key="1">
    <source>
        <dbReference type="Pfam" id="PF14588"/>
    </source>
</evidence>
<dbReference type="Gene3D" id="3.30.1330.40">
    <property type="entry name" value="RutC-like"/>
    <property type="match status" value="1"/>
</dbReference>
<organism evidence="2 3">
    <name type="scientific">Alteribacillus persepolensis</name>
    <dbReference type="NCBI Taxonomy" id="568899"/>
    <lineage>
        <taxon>Bacteria</taxon>
        <taxon>Bacillati</taxon>
        <taxon>Bacillota</taxon>
        <taxon>Bacilli</taxon>
        <taxon>Bacillales</taxon>
        <taxon>Bacillaceae</taxon>
        <taxon>Alteribacillus</taxon>
    </lineage>
</organism>
<accession>A0A1G8A3R7</accession>
<dbReference type="InterPro" id="IPR013813">
    <property type="entry name" value="Endoribo_LPSP/chorism_mut-like"/>
</dbReference>
<dbReference type="InterPro" id="IPR035959">
    <property type="entry name" value="RutC-like_sf"/>
</dbReference>
<dbReference type="PANTHER" id="PTHR43760:SF1">
    <property type="entry name" value="ENDORIBONUCLEASE L-PSP_CHORISMATE MUTASE-LIKE DOMAIN-CONTAINING PROTEIN"/>
    <property type="match status" value="1"/>
</dbReference>
<dbReference type="RefSeq" id="WP_245705161.1">
    <property type="nucleotide sequence ID" value="NZ_FNDK01000002.1"/>
</dbReference>
<dbReference type="EMBL" id="FNDK01000002">
    <property type="protein sequence ID" value="SDH15497.1"/>
    <property type="molecule type" value="Genomic_DNA"/>
</dbReference>
<dbReference type="Pfam" id="PF14588">
    <property type="entry name" value="YjgF_endoribonc"/>
    <property type="match status" value="1"/>
</dbReference>
<dbReference type="Proteomes" id="UP000199163">
    <property type="component" value="Unassembled WGS sequence"/>
</dbReference>
<proteinExistence type="predicted"/>
<evidence type="ECO:0000313" key="2">
    <source>
        <dbReference type="EMBL" id="SDH15497.1"/>
    </source>
</evidence>
<reference evidence="2 3" key="1">
    <citation type="submission" date="2016-10" db="EMBL/GenBank/DDBJ databases">
        <authorList>
            <person name="de Groot N.N."/>
        </authorList>
    </citation>
    <scope>NUCLEOTIDE SEQUENCE [LARGE SCALE GENOMIC DNA]</scope>
    <source>
        <strain evidence="2 3">DSM 21632</strain>
    </source>
</reference>
<dbReference type="CDD" id="cd02199">
    <property type="entry name" value="YjgF_YER057c_UK114_like_1"/>
    <property type="match status" value="1"/>
</dbReference>
<keyword evidence="3" id="KW-1185">Reference proteome</keyword>
<dbReference type="PANTHER" id="PTHR43760">
    <property type="entry name" value="ENDORIBONUCLEASE-RELATED"/>
    <property type="match status" value="1"/>
</dbReference>
<dbReference type="STRING" id="568899.SAMN05192534_1028"/>
<feature type="domain" description="Endoribonuclease L-PSP/chorismate mutase-like" evidence="1">
    <location>
        <begin position="7"/>
        <end position="140"/>
    </location>
</feature>